<dbReference type="InterPro" id="IPR013035">
    <property type="entry name" value="PEP_carboxykinase_C"/>
</dbReference>
<organism evidence="8 9">
    <name type="scientific">Vitis vinifera</name>
    <name type="common">Grape</name>
    <dbReference type="NCBI Taxonomy" id="29760"/>
    <lineage>
        <taxon>Eukaryota</taxon>
        <taxon>Viridiplantae</taxon>
        <taxon>Streptophyta</taxon>
        <taxon>Embryophyta</taxon>
        <taxon>Tracheophyta</taxon>
        <taxon>Spermatophyta</taxon>
        <taxon>Magnoliopsida</taxon>
        <taxon>eudicotyledons</taxon>
        <taxon>Gunneridae</taxon>
        <taxon>Pentapetalae</taxon>
        <taxon>rosids</taxon>
        <taxon>Vitales</taxon>
        <taxon>Vitaceae</taxon>
        <taxon>Viteae</taxon>
        <taxon>Vitis</taxon>
    </lineage>
</organism>
<dbReference type="Gene3D" id="3.40.449.10">
    <property type="entry name" value="Phosphoenolpyruvate Carboxykinase, domain 1"/>
    <property type="match status" value="1"/>
</dbReference>
<evidence type="ECO:0000256" key="6">
    <source>
        <dbReference type="ARBA" id="ARBA00023239"/>
    </source>
</evidence>
<dbReference type="AlphaFoldDB" id="A0A438H656"/>
<evidence type="ECO:0000256" key="7">
    <source>
        <dbReference type="ARBA" id="ARBA00047371"/>
    </source>
</evidence>
<dbReference type="Gene3D" id="3.90.228.20">
    <property type="match status" value="1"/>
</dbReference>
<dbReference type="SUPFAM" id="SSF53795">
    <property type="entry name" value="PEP carboxykinase-like"/>
    <property type="match status" value="1"/>
</dbReference>
<dbReference type="Proteomes" id="UP000288805">
    <property type="component" value="Unassembled WGS sequence"/>
</dbReference>
<gene>
    <name evidence="8" type="ORF">CK203_047460</name>
</gene>
<comment type="caution">
    <text evidence="8">The sequence shown here is derived from an EMBL/GenBank/DDBJ whole genome shotgun (WGS) entry which is preliminary data.</text>
</comment>
<dbReference type="FunFam" id="3.40.449.10:FF:000008">
    <property type="entry name" value="D111/G-patch domain-containing protein"/>
    <property type="match status" value="1"/>
</dbReference>
<evidence type="ECO:0000256" key="4">
    <source>
        <dbReference type="ARBA" id="ARBA00022741"/>
    </source>
</evidence>
<evidence type="ECO:0000256" key="1">
    <source>
        <dbReference type="ARBA" id="ARBA00004742"/>
    </source>
</evidence>
<evidence type="ECO:0000256" key="3">
    <source>
        <dbReference type="ARBA" id="ARBA00012363"/>
    </source>
</evidence>
<comment type="catalytic activity">
    <reaction evidence="7">
        <text>oxaloacetate + ATP = phosphoenolpyruvate + ADP + CO2</text>
        <dbReference type="Rhea" id="RHEA:18617"/>
        <dbReference type="ChEBI" id="CHEBI:16452"/>
        <dbReference type="ChEBI" id="CHEBI:16526"/>
        <dbReference type="ChEBI" id="CHEBI:30616"/>
        <dbReference type="ChEBI" id="CHEBI:58702"/>
        <dbReference type="ChEBI" id="CHEBI:456216"/>
        <dbReference type="EC" id="4.1.1.49"/>
    </reaction>
</comment>
<keyword evidence="5" id="KW-0067">ATP-binding</keyword>
<dbReference type="UniPathway" id="UPA00138"/>
<keyword evidence="6" id="KW-0456">Lyase</keyword>
<protein>
    <recommendedName>
        <fullName evidence="3">phosphoenolpyruvate carboxykinase (ATP)</fullName>
        <ecNumber evidence="3">4.1.1.49</ecNumber>
    </recommendedName>
</protein>
<dbReference type="InterPro" id="IPR008210">
    <property type="entry name" value="PEP_carboxykinase_N"/>
</dbReference>
<dbReference type="InterPro" id="IPR001272">
    <property type="entry name" value="PEP_carboxykinase_ATP"/>
</dbReference>
<proteinExistence type="inferred from homology"/>
<dbReference type="GO" id="GO:0004612">
    <property type="term" value="F:phosphoenolpyruvate carboxykinase (ATP) activity"/>
    <property type="evidence" value="ECO:0007669"/>
    <property type="project" value="UniProtKB-EC"/>
</dbReference>
<sequence>MSCFLISSFQVTAHLSSISDIYVHDGAIGSSSKCDAKVRVISDSPSAVLSLSNVLWKTPTRAVSHDSCPLTVYIASSLSPGAVEAAGIGSQGKNGFIAADIERSSLILCGKAFSDTNGIKTALAALCGPIISARGGLPLSARLLVSGDSVILLFAPEDIVQSCSDLLVSLDAGVILSSQGVAPFFQTGNSSGPNLYKLPAAVILASSDRHFIMALLQGDSERHRNRGLRTLLSSGVIPSISKLSPGQAAYHFLAGYHNGKFVPAYSKSPSSANPLELAKAVLSKLKDDQIPSFLINVNEREKLTTGKDFVKLVQSTLTKNVPPFEPKGGDLEGKYKSFLSGKFKELPEEFLF</sequence>
<evidence type="ECO:0000256" key="2">
    <source>
        <dbReference type="ARBA" id="ARBA00006052"/>
    </source>
</evidence>
<comment type="pathway">
    <text evidence="1">Carbohydrate biosynthesis; gluconeogenesis.</text>
</comment>
<dbReference type="EC" id="4.1.1.49" evidence="3"/>
<accession>A0A438H656</accession>
<keyword evidence="4" id="KW-0547">Nucleotide-binding</keyword>
<evidence type="ECO:0000256" key="5">
    <source>
        <dbReference type="ARBA" id="ARBA00022840"/>
    </source>
</evidence>
<reference evidence="8 9" key="1">
    <citation type="journal article" date="2018" name="PLoS Genet.">
        <title>Population sequencing reveals clonal diversity and ancestral inbreeding in the grapevine cultivar Chardonnay.</title>
        <authorList>
            <person name="Roach M.J."/>
            <person name="Johnson D.L."/>
            <person name="Bohlmann J."/>
            <person name="van Vuuren H.J."/>
            <person name="Jones S.J."/>
            <person name="Pretorius I.S."/>
            <person name="Schmidt S.A."/>
            <person name="Borneman A.R."/>
        </authorList>
    </citation>
    <scope>NUCLEOTIDE SEQUENCE [LARGE SCALE GENOMIC DNA]</scope>
    <source>
        <strain evidence="9">cv. Chardonnay</strain>
        <tissue evidence="8">Leaf</tissue>
    </source>
</reference>
<evidence type="ECO:0000313" key="9">
    <source>
        <dbReference type="Proteomes" id="UP000288805"/>
    </source>
</evidence>
<comment type="similarity">
    <text evidence="2">Belongs to the phosphoenolpyruvate carboxykinase (ATP) family.</text>
</comment>
<dbReference type="EMBL" id="QGNW01000272">
    <property type="protein sequence ID" value="RVW79965.1"/>
    <property type="molecule type" value="Genomic_DNA"/>
</dbReference>
<name>A0A438H656_VITVI</name>
<dbReference type="PANTHER" id="PTHR30031:SF2">
    <property type="entry name" value="PHOSPHOENOLPYRUVATE CARBOXYKINASE (ATP)"/>
    <property type="match status" value="1"/>
</dbReference>
<evidence type="ECO:0000313" key="8">
    <source>
        <dbReference type="EMBL" id="RVW79965.1"/>
    </source>
</evidence>
<dbReference type="PANTHER" id="PTHR30031">
    <property type="entry name" value="PHOSPHOENOLPYRUVATE CARBOXYKINASE ATP"/>
    <property type="match status" value="1"/>
</dbReference>
<dbReference type="SUPFAM" id="SSF68923">
    <property type="entry name" value="PEP carboxykinase N-terminal domain"/>
    <property type="match status" value="1"/>
</dbReference>
<dbReference type="GO" id="GO:0006094">
    <property type="term" value="P:gluconeogenesis"/>
    <property type="evidence" value="ECO:0007669"/>
    <property type="project" value="UniProtKB-UniPathway"/>
</dbReference>
<dbReference type="GO" id="GO:0005524">
    <property type="term" value="F:ATP binding"/>
    <property type="evidence" value="ECO:0007669"/>
    <property type="project" value="UniProtKB-KW"/>
</dbReference>